<dbReference type="Proteomes" id="UP000828390">
    <property type="component" value="Unassembled WGS sequence"/>
</dbReference>
<comment type="caution">
    <text evidence="2">The sequence shown here is derived from an EMBL/GenBank/DDBJ whole genome shotgun (WGS) entry which is preliminary data.</text>
</comment>
<dbReference type="AlphaFoldDB" id="A0A9D4J3U8"/>
<feature type="region of interest" description="Disordered" evidence="1">
    <location>
        <begin position="42"/>
        <end position="62"/>
    </location>
</feature>
<keyword evidence="3" id="KW-1185">Reference proteome</keyword>
<reference evidence="2" key="1">
    <citation type="journal article" date="2019" name="bioRxiv">
        <title>The Genome of the Zebra Mussel, Dreissena polymorpha: A Resource for Invasive Species Research.</title>
        <authorList>
            <person name="McCartney M.A."/>
            <person name="Auch B."/>
            <person name="Kono T."/>
            <person name="Mallez S."/>
            <person name="Zhang Y."/>
            <person name="Obille A."/>
            <person name="Becker A."/>
            <person name="Abrahante J.E."/>
            <person name="Garbe J."/>
            <person name="Badalamenti J.P."/>
            <person name="Herman A."/>
            <person name="Mangelson H."/>
            <person name="Liachko I."/>
            <person name="Sullivan S."/>
            <person name="Sone E.D."/>
            <person name="Koren S."/>
            <person name="Silverstein K.A.T."/>
            <person name="Beckman K.B."/>
            <person name="Gohl D.M."/>
        </authorList>
    </citation>
    <scope>NUCLEOTIDE SEQUENCE</scope>
    <source>
        <strain evidence="2">Duluth1</strain>
        <tissue evidence="2">Whole animal</tissue>
    </source>
</reference>
<accession>A0A9D4J3U8</accession>
<proteinExistence type="predicted"/>
<name>A0A9D4J3U8_DREPO</name>
<organism evidence="2 3">
    <name type="scientific">Dreissena polymorpha</name>
    <name type="common">Zebra mussel</name>
    <name type="synonym">Mytilus polymorpha</name>
    <dbReference type="NCBI Taxonomy" id="45954"/>
    <lineage>
        <taxon>Eukaryota</taxon>
        <taxon>Metazoa</taxon>
        <taxon>Spiralia</taxon>
        <taxon>Lophotrochozoa</taxon>
        <taxon>Mollusca</taxon>
        <taxon>Bivalvia</taxon>
        <taxon>Autobranchia</taxon>
        <taxon>Heteroconchia</taxon>
        <taxon>Euheterodonta</taxon>
        <taxon>Imparidentia</taxon>
        <taxon>Neoheterodontei</taxon>
        <taxon>Myida</taxon>
        <taxon>Dreissenoidea</taxon>
        <taxon>Dreissenidae</taxon>
        <taxon>Dreissena</taxon>
    </lineage>
</organism>
<reference evidence="2" key="2">
    <citation type="submission" date="2020-11" db="EMBL/GenBank/DDBJ databases">
        <authorList>
            <person name="McCartney M.A."/>
            <person name="Auch B."/>
            <person name="Kono T."/>
            <person name="Mallez S."/>
            <person name="Becker A."/>
            <person name="Gohl D.M."/>
            <person name="Silverstein K.A.T."/>
            <person name="Koren S."/>
            <person name="Bechman K.B."/>
            <person name="Herman A."/>
            <person name="Abrahante J.E."/>
            <person name="Garbe J."/>
        </authorList>
    </citation>
    <scope>NUCLEOTIDE SEQUENCE</scope>
    <source>
        <strain evidence="2">Duluth1</strain>
        <tissue evidence="2">Whole animal</tissue>
    </source>
</reference>
<dbReference type="EMBL" id="JAIWYP010000007">
    <property type="protein sequence ID" value="KAH3797405.1"/>
    <property type="molecule type" value="Genomic_DNA"/>
</dbReference>
<evidence type="ECO:0000313" key="2">
    <source>
        <dbReference type="EMBL" id="KAH3797405.1"/>
    </source>
</evidence>
<protein>
    <submittedName>
        <fullName evidence="2">Uncharacterized protein</fullName>
    </submittedName>
</protein>
<evidence type="ECO:0000256" key="1">
    <source>
        <dbReference type="SAM" id="MobiDB-lite"/>
    </source>
</evidence>
<gene>
    <name evidence="2" type="ORF">DPMN_150985</name>
</gene>
<evidence type="ECO:0000313" key="3">
    <source>
        <dbReference type="Proteomes" id="UP000828390"/>
    </source>
</evidence>
<sequence>MNVINLPDSSINSSKEFFTTKDFSITPALNESVTITWVSNTSSDTITEQSEVDSDTPGGNIL</sequence>